<reference evidence="1" key="1">
    <citation type="submission" date="2019-10" db="EMBL/GenBank/DDBJ databases">
        <title>Draft genome sequece of Microseira wollei NIES-4236.</title>
        <authorList>
            <person name="Yamaguchi H."/>
            <person name="Suzuki S."/>
            <person name="Kawachi M."/>
        </authorList>
    </citation>
    <scope>NUCLEOTIDE SEQUENCE</scope>
    <source>
        <strain evidence="1">NIES-4236</strain>
    </source>
</reference>
<evidence type="ECO:0000313" key="2">
    <source>
        <dbReference type="Proteomes" id="UP001050975"/>
    </source>
</evidence>
<dbReference type="EMBL" id="BLAY01000027">
    <property type="protein sequence ID" value="GET37379.1"/>
    <property type="molecule type" value="Genomic_DNA"/>
</dbReference>
<evidence type="ECO:0008006" key="3">
    <source>
        <dbReference type="Google" id="ProtNLM"/>
    </source>
</evidence>
<proteinExistence type="predicted"/>
<evidence type="ECO:0000313" key="1">
    <source>
        <dbReference type="EMBL" id="GET37379.1"/>
    </source>
</evidence>
<sequence length="146" mass="15696">MEEIDVKSSTPLCPSARPEVGNSAVFGIVVGTVEKPQVAYLKQVQPLTDELMALSGPVTPGEVFRVAAPCAGTGCQHFDGANCRLATRVANQLAAVSENLPSCPIRRECRWWQQEGKAACMRCPQVITDNYSPSEQIRQVATPAPV</sequence>
<keyword evidence="2" id="KW-1185">Reference proteome</keyword>
<dbReference type="AlphaFoldDB" id="A0AAV3XAF0"/>
<dbReference type="Proteomes" id="UP001050975">
    <property type="component" value="Unassembled WGS sequence"/>
</dbReference>
<name>A0AAV3XAF0_9CYAN</name>
<accession>A0AAV3XAF0</accession>
<organism evidence="1 2">
    <name type="scientific">Microseira wollei NIES-4236</name>
    <dbReference type="NCBI Taxonomy" id="2530354"/>
    <lineage>
        <taxon>Bacteria</taxon>
        <taxon>Bacillati</taxon>
        <taxon>Cyanobacteriota</taxon>
        <taxon>Cyanophyceae</taxon>
        <taxon>Oscillatoriophycideae</taxon>
        <taxon>Aerosakkonematales</taxon>
        <taxon>Aerosakkonemataceae</taxon>
        <taxon>Microseira</taxon>
    </lineage>
</organism>
<dbReference type="RefSeq" id="WP_226578745.1">
    <property type="nucleotide sequence ID" value="NZ_BLAY01000027.1"/>
</dbReference>
<protein>
    <recommendedName>
        <fullName evidence="3">Nitrogen fixation protein</fullName>
    </recommendedName>
</protein>
<gene>
    <name evidence="1" type="ORF">MiSe_21320</name>
</gene>
<comment type="caution">
    <text evidence="1">The sequence shown here is derived from an EMBL/GenBank/DDBJ whole genome shotgun (WGS) entry which is preliminary data.</text>
</comment>